<dbReference type="Proteomes" id="UP000077248">
    <property type="component" value="Unassembled WGS sequence"/>
</dbReference>
<dbReference type="OMA" id="PWDSHQD"/>
<dbReference type="KEGG" id="aalt:CC77DRAFT_1062183"/>
<accession>A0A177DKM5</accession>
<keyword evidence="3" id="KW-1185">Reference proteome</keyword>
<feature type="compositionally biased region" description="Basic and acidic residues" evidence="1">
    <location>
        <begin position="313"/>
        <end position="324"/>
    </location>
</feature>
<name>A0A177DKM5_ALTAL</name>
<feature type="region of interest" description="Disordered" evidence="1">
    <location>
        <begin position="99"/>
        <end position="125"/>
    </location>
</feature>
<dbReference type="GeneID" id="29114093"/>
<feature type="region of interest" description="Disordered" evidence="1">
    <location>
        <begin position="313"/>
        <end position="334"/>
    </location>
</feature>
<dbReference type="AlphaFoldDB" id="A0A177DKM5"/>
<dbReference type="RefSeq" id="XP_018385269.1">
    <property type="nucleotide sequence ID" value="XM_018528499.1"/>
</dbReference>
<evidence type="ECO:0000256" key="1">
    <source>
        <dbReference type="SAM" id="MobiDB-lite"/>
    </source>
</evidence>
<reference evidence="2 3" key="1">
    <citation type="submission" date="2016-05" db="EMBL/GenBank/DDBJ databases">
        <title>Comparative analysis of secretome profiles of manganese(II)-oxidizing ascomycete fungi.</title>
        <authorList>
            <consortium name="DOE Joint Genome Institute"/>
            <person name="Zeiner C.A."/>
            <person name="Purvine S.O."/>
            <person name="Zink E.M."/>
            <person name="Wu S."/>
            <person name="Pasa-Tolic L."/>
            <person name="Chaput D.L."/>
            <person name="Haridas S."/>
            <person name="Grigoriev I.V."/>
            <person name="Santelli C.M."/>
            <person name="Hansel C.M."/>
        </authorList>
    </citation>
    <scope>NUCLEOTIDE SEQUENCE [LARGE SCALE GENOMIC DNA]</scope>
    <source>
        <strain evidence="2 3">SRC1lrK2f</strain>
    </source>
</reference>
<sequence length="392" mass="45068">MARHTHIPEAPPYMRGPTTVLPLQLNEPLSFKQPLKIPKEKEYPWDSHQDDIVVNSTELNTAGRKLGIDHYRHQLTLRKTYEHITTDFAEDMEKLVPRDALPVPCSSSPLSSDNENEKENDDGDMEHVEHKIWDGKARLPKPKFNRLDYDWPIYRATTTNPSVFLAIIRIAEKNLPFINFDSAITHLPNRPVNASLPILPFNNAPNRKWKGKEKAVFTDDLPYEKKKDEQLMTVLFLPEFYKDGRHAVGYYDIAPGRDKSMRLEAENVVQLLFTPCDTEDLVRWGLVHWVYDASSIDEARTLDDAAKKALEEADTECSRSKGTEEVGIEDQGEEPDAELMEYVGARDGKWLNFGTVEDYDEWAEGFRVVRRIWERMLKGVVTSVQEGEVEAQ</sequence>
<feature type="compositionally biased region" description="Low complexity" evidence="1">
    <location>
        <begin position="101"/>
        <end position="113"/>
    </location>
</feature>
<evidence type="ECO:0000313" key="2">
    <source>
        <dbReference type="EMBL" id="OAG19848.1"/>
    </source>
</evidence>
<dbReference type="VEuPathDB" id="FungiDB:CC77DRAFT_1062183"/>
<evidence type="ECO:0000313" key="3">
    <source>
        <dbReference type="Proteomes" id="UP000077248"/>
    </source>
</evidence>
<gene>
    <name evidence="2" type="ORF">CC77DRAFT_1062183</name>
</gene>
<organism evidence="2 3">
    <name type="scientific">Alternaria alternata</name>
    <name type="common">Alternaria rot fungus</name>
    <name type="synonym">Torula alternata</name>
    <dbReference type="NCBI Taxonomy" id="5599"/>
    <lineage>
        <taxon>Eukaryota</taxon>
        <taxon>Fungi</taxon>
        <taxon>Dikarya</taxon>
        <taxon>Ascomycota</taxon>
        <taxon>Pezizomycotina</taxon>
        <taxon>Dothideomycetes</taxon>
        <taxon>Pleosporomycetidae</taxon>
        <taxon>Pleosporales</taxon>
        <taxon>Pleosporineae</taxon>
        <taxon>Pleosporaceae</taxon>
        <taxon>Alternaria</taxon>
        <taxon>Alternaria sect. Alternaria</taxon>
        <taxon>Alternaria alternata complex</taxon>
    </lineage>
</organism>
<proteinExistence type="predicted"/>
<feature type="compositionally biased region" description="Acidic residues" evidence="1">
    <location>
        <begin position="114"/>
        <end position="124"/>
    </location>
</feature>
<dbReference type="EMBL" id="KV441480">
    <property type="protein sequence ID" value="OAG19848.1"/>
    <property type="molecule type" value="Genomic_DNA"/>
</dbReference>
<protein>
    <submittedName>
        <fullName evidence="2">Uncharacterized protein</fullName>
    </submittedName>
</protein>